<evidence type="ECO:0000256" key="1">
    <source>
        <dbReference type="ARBA" id="ARBA00009885"/>
    </source>
</evidence>
<dbReference type="PANTHER" id="PTHR12775">
    <property type="entry name" value="PROTEIN C20ORF43 HOMOLOG"/>
    <property type="match status" value="1"/>
</dbReference>
<dbReference type="SUPFAM" id="SSF57850">
    <property type="entry name" value="RING/U-box"/>
    <property type="match status" value="1"/>
</dbReference>
<evidence type="ECO:0000256" key="2">
    <source>
        <dbReference type="SAM" id="MobiDB-lite"/>
    </source>
</evidence>
<dbReference type="STRING" id="1245745.A0A0A2V6Y0"/>
<accession>A0A0A2V6Y0</accession>
<feature type="compositionally biased region" description="Basic and acidic residues" evidence="2">
    <location>
        <begin position="200"/>
        <end position="214"/>
    </location>
</feature>
<dbReference type="Pfam" id="PF04641">
    <property type="entry name" value="Rtf2"/>
    <property type="match status" value="1"/>
</dbReference>
<dbReference type="GO" id="GO:0006274">
    <property type="term" value="P:DNA replication termination"/>
    <property type="evidence" value="ECO:0007669"/>
    <property type="project" value="TreeGrafter"/>
</dbReference>
<reference evidence="3 4" key="1">
    <citation type="submission" date="2012-10" db="EMBL/GenBank/DDBJ databases">
        <title>Genome sequencing and analysis of entomopathogenic fungi Beauveria bassiana D1-5.</title>
        <authorList>
            <person name="Li Q."/>
            <person name="Wang L."/>
            <person name="Zhang Z."/>
            <person name="Wang Q."/>
            <person name="Ren J."/>
            <person name="Wang M."/>
            <person name="Xu W."/>
            <person name="Wang J."/>
            <person name="Lu Y."/>
            <person name="Du Q."/>
            <person name="Sun Z."/>
        </authorList>
    </citation>
    <scope>NUCLEOTIDE SEQUENCE [LARGE SCALE GENOMIC DNA]</scope>
    <source>
        <strain evidence="3 4">D1-5</strain>
    </source>
</reference>
<comment type="caution">
    <text evidence="3">The sequence shown here is derived from an EMBL/GenBank/DDBJ whole genome shotgun (WGS) entry which is preliminary data.</text>
</comment>
<dbReference type="PANTHER" id="PTHR12775:SF0">
    <property type="entry name" value="REPLICATION TERMINATION FACTOR 2"/>
    <property type="match status" value="1"/>
</dbReference>
<comment type="similarity">
    <text evidence="1">Belongs to the rtf2 family.</text>
</comment>
<dbReference type="AlphaFoldDB" id="A0A0A2V6Y0"/>
<evidence type="ECO:0000313" key="4">
    <source>
        <dbReference type="Proteomes" id="UP000030106"/>
    </source>
</evidence>
<dbReference type="GO" id="GO:0005634">
    <property type="term" value="C:nucleus"/>
    <property type="evidence" value="ECO:0007669"/>
    <property type="project" value="TreeGrafter"/>
</dbReference>
<protein>
    <submittedName>
        <fullName evidence="3">Uncharacterized protein</fullName>
    </submittedName>
</protein>
<gene>
    <name evidence="3" type="ORF">BBAD15_g11200</name>
</gene>
<organism evidence="3 4">
    <name type="scientific">Beauveria bassiana D1-5</name>
    <dbReference type="NCBI Taxonomy" id="1245745"/>
    <lineage>
        <taxon>Eukaryota</taxon>
        <taxon>Fungi</taxon>
        <taxon>Dikarya</taxon>
        <taxon>Ascomycota</taxon>
        <taxon>Pezizomycotina</taxon>
        <taxon>Sordariomycetes</taxon>
        <taxon>Hypocreomycetidae</taxon>
        <taxon>Hypocreales</taxon>
        <taxon>Cordycipitaceae</taxon>
        <taxon>Beauveria</taxon>
    </lineage>
</organism>
<dbReference type="InterPro" id="IPR006735">
    <property type="entry name" value="Rtf2"/>
</dbReference>
<dbReference type="HOGENOM" id="CLU_048955_3_0_1"/>
<dbReference type="eggNOG" id="KOG3113">
    <property type="taxonomic scope" value="Eukaryota"/>
</dbReference>
<evidence type="ECO:0000313" key="3">
    <source>
        <dbReference type="EMBL" id="KGQ03596.1"/>
    </source>
</evidence>
<dbReference type="InterPro" id="IPR027799">
    <property type="entry name" value="Rtf2_RING-finger"/>
</dbReference>
<name>A0A0A2V6Y0_BEABA</name>
<dbReference type="Proteomes" id="UP000030106">
    <property type="component" value="Unassembled WGS sequence"/>
</dbReference>
<dbReference type="CDD" id="cd16653">
    <property type="entry name" value="RING-like_Rtf2"/>
    <property type="match status" value="1"/>
</dbReference>
<dbReference type="EMBL" id="ANFO01001194">
    <property type="protein sequence ID" value="KGQ03596.1"/>
    <property type="molecule type" value="Genomic_DNA"/>
</dbReference>
<dbReference type="OrthoDB" id="247013at2759"/>
<proteinExistence type="inferred from homology"/>
<dbReference type="InterPro" id="IPR013083">
    <property type="entry name" value="Znf_RING/FYVE/PHD"/>
</dbReference>
<feature type="region of interest" description="Disordered" evidence="2">
    <location>
        <begin position="182"/>
        <end position="234"/>
    </location>
</feature>
<sequence>MGNDGGSIPKRRELVKNAARTPTVSELKAIILESLGHAWSHCALSDAPLDMETAVSDASGRLYNYESVLKHLTATDESTDAAPTLTMIRSLRDIVRLKVTHRGEKYICPVSLKQLGPGTKSVYLVPCGHAFAEVVVTEIKEDLCPECSEPFERENVITILPTTEKDIEHLVQRMEDLKSRGLCHSLKKDRSEKMKKKRKGGDISQDHRDKRDPDSITPGNKKVKKDDARISGINNPLAASLTARVLAEQDEKIKQRHLAETGLARH</sequence>
<dbReference type="Gene3D" id="3.30.40.10">
    <property type="entry name" value="Zinc/RING finger domain, C3HC4 (zinc finger)"/>
    <property type="match status" value="1"/>
</dbReference>